<protein>
    <submittedName>
        <fullName evidence="6">PINc/VapC family ATPase</fullName>
    </submittedName>
</protein>
<evidence type="ECO:0000256" key="1">
    <source>
        <dbReference type="ARBA" id="ARBA00046345"/>
    </source>
</evidence>
<dbReference type="SMART" id="SM00670">
    <property type="entry name" value="PINc"/>
    <property type="match status" value="1"/>
</dbReference>
<dbReference type="PROSITE" id="PS50084">
    <property type="entry name" value="KH_TYPE_1"/>
    <property type="match status" value="1"/>
</dbReference>
<dbReference type="InterPro" id="IPR009019">
    <property type="entry name" value="KH_sf_prok-type"/>
</dbReference>
<feature type="domain" description="AAA+ ATPase" evidence="4">
    <location>
        <begin position="257"/>
        <end position="382"/>
    </location>
</feature>
<gene>
    <name evidence="6" type="ORF">ACFQJ4_04760</name>
</gene>
<dbReference type="SUPFAM" id="SSF52540">
    <property type="entry name" value="P-loop containing nucleoside triphosphate hydrolases"/>
    <property type="match status" value="1"/>
</dbReference>
<dbReference type="SMART" id="SM00382">
    <property type="entry name" value="AAA"/>
    <property type="match status" value="1"/>
</dbReference>
<dbReference type="SUPFAM" id="SSF88723">
    <property type="entry name" value="PIN domain-like"/>
    <property type="match status" value="1"/>
</dbReference>
<feature type="compositionally biased region" description="Gly residues" evidence="3">
    <location>
        <begin position="536"/>
        <end position="548"/>
    </location>
</feature>
<evidence type="ECO:0000313" key="7">
    <source>
        <dbReference type="Proteomes" id="UP001596398"/>
    </source>
</evidence>
<dbReference type="Pfam" id="PF00437">
    <property type="entry name" value="T2SSE"/>
    <property type="match status" value="1"/>
</dbReference>
<dbReference type="GO" id="GO:0003723">
    <property type="term" value="F:RNA binding"/>
    <property type="evidence" value="ECO:0007669"/>
    <property type="project" value="UniProtKB-UniRule"/>
</dbReference>
<dbReference type="GeneID" id="79266295"/>
<dbReference type="InterPro" id="IPR027417">
    <property type="entry name" value="P-loop_NTPase"/>
</dbReference>
<dbReference type="AlphaFoldDB" id="A0ABD5ZMV0"/>
<keyword evidence="7" id="KW-1185">Reference proteome</keyword>
<dbReference type="PANTHER" id="PTHR11603">
    <property type="entry name" value="AAA FAMILY ATPASE"/>
    <property type="match status" value="1"/>
</dbReference>
<feature type="region of interest" description="Disordered" evidence="3">
    <location>
        <begin position="522"/>
        <end position="553"/>
    </location>
</feature>
<dbReference type="Gene3D" id="3.40.50.1010">
    <property type="entry name" value="5'-nuclease"/>
    <property type="match status" value="1"/>
</dbReference>
<feature type="domain" description="PIN" evidence="5">
    <location>
        <begin position="1"/>
        <end position="110"/>
    </location>
</feature>
<evidence type="ECO:0000256" key="2">
    <source>
        <dbReference type="PROSITE-ProRule" id="PRU00117"/>
    </source>
</evidence>
<comment type="caution">
    <text evidence="6">The sequence shown here is derived from an EMBL/GenBank/DDBJ whole genome shotgun (WGS) entry which is preliminary data.</text>
</comment>
<evidence type="ECO:0000313" key="6">
    <source>
        <dbReference type="EMBL" id="MFC7234627.1"/>
    </source>
</evidence>
<dbReference type="InterPro" id="IPR052041">
    <property type="entry name" value="Nucleic_acid_metab_PIN/TRAM"/>
</dbReference>
<dbReference type="CDD" id="cd09878">
    <property type="entry name" value="PIN_VapC_VirB11L-ATPase-like"/>
    <property type="match status" value="1"/>
</dbReference>
<dbReference type="Gene3D" id="3.40.50.300">
    <property type="entry name" value="P-loop containing nucleotide triphosphate hydrolases"/>
    <property type="match status" value="1"/>
</dbReference>
<keyword evidence="2" id="KW-0694">RNA-binding</keyword>
<reference evidence="6 7" key="1">
    <citation type="journal article" date="2019" name="Int. J. Syst. Evol. Microbiol.">
        <title>The Global Catalogue of Microorganisms (GCM) 10K type strain sequencing project: providing services to taxonomists for standard genome sequencing and annotation.</title>
        <authorList>
            <consortium name="The Broad Institute Genomics Platform"/>
            <consortium name="The Broad Institute Genome Sequencing Center for Infectious Disease"/>
            <person name="Wu L."/>
            <person name="Ma J."/>
        </authorList>
    </citation>
    <scope>NUCLEOTIDE SEQUENCE [LARGE SCALE GENOMIC DNA]</scope>
    <source>
        <strain evidence="6 7">DT85</strain>
    </source>
</reference>
<dbReference type="SUPFAM" id="SSF54814">
    <property type="entry name" value="Prokaryotic type KH domain (KH-domain type II)"/>
    <property type="match status" value="1"/>
</dbReference>
<name>A0ABD5ZMV0_9EURY</name>
<dbReference type="InterPro" id="IPR001482">
    <property type="entry name" value="T2SS/T4SS_dom"/>
</dbReference>
<dbReference type="NCBIfam" id="NF010335">
    <property type="entry name" value="PRK13764.1"/>
    <property type="match status" value="1"/>
</dbReference>
<dbReference type="InterPro" id="IPR002716">
    <property type="entry name" value="PIN_dom"/>
</dbReference>
<evidence type="ECO:0000256" key="3">
    <source>
        <dbReference type="SAM" id="MobiDB-lite"/>
    </source>
</evidence>
<dbReference type="EMBL" id="JBHTAP010000001">
    <property type="protein sequence ID" value="MFC7234627.1"/>
    <property type="molecule type" value="Genomic_DNA"/>
</dbReference>
<accession>A0ABD5ZMV0</accession>
<dbReference type="InterPro" id="IPR003593">
    <property type="entry name" value="AAA+_ATPase"/>
</dbReference>
<proteinExistence type="inferred from homology"/>
<dbReference type="RefSeq" id="WP_276235640.1">
    <property type="nucleotide sequence ID" value="NZ_CP119802.1"/>
</dbReference>
<comment type="similarity">
    <text evidence="1">In the N-terminal section; belongs to the PINc/VapC protein family.</text>
</comment>
<organism evidence="6 7">
    <name type="scientific">Halosegnis marinus</name>
    <dbReference type="NCBI Taxonomy" id="3034023"/>
    <lineage>
        <taxon>Archaea</taxon>
        <taxon>Methanobacteriati</taxon>
        <taxon>Methanobacteriota</taxon>
        <taxon>Stenosarchaea group</taxon>
        <taxon>Halobacteria</taxon>
        <taxon>Halobacteriales</taxon>
        <taxon>Natronomonadaceae</taxon>
        <taxon>Halosegnis</taxon>
    </lineage>
</organism>
<dbReference type="Proteomes" id="UP001596398">
    <property type="component" value="Unassembled WGS sequence"/>
</dbReference>
<evidence type="ECO:0000259" key="5">
    <source>
        <dbReference type="SMART" id="SM00670"/>
    </source>
</evidence>
<evidence type="ECO:0000259" key="4">
    <source>
        <dbReference type="SMART" id="SM00382"/>
    </source>
</evidence>
<sequence length="626" mass="67268">MNLLPDTSAVVDGRVSEREDVETVLVPNAVVAELESQANDGRDAGWAGLEELQRLVERAESGDLSLDYVGRRPTNEETVGAGEGDIDALIRDLAAEHDAVLLTSDTVQAEVARATGVPVEYVEPKVDDGADEEGLELERYFDAKTMSVHLKTGVAPMAKRGDIGDITYGAIGEEPLTEAAMRCIAQDVESTARASSKGFVELEEPGMRIVQYRDYRIAVARPPFSDGIEVTAVRPIAKTTLDDYDLPAGMRDRFTERQRGVLLSGAPGAGKSTFAQAVAEFLNDSGFAVKTMEKPRDLQVGPEITQYTELRGSMERTADSLLMVRPDYTIYDEVRKTSDFRTFADMRLAGVGMIGVVHATRPIDALQRLVGRVELGMIPQVADTVVYIEAGDVNTVYDVATEVKVPHGLMEEDLTRPVIVVSDYETGDPAYEIYTFNQQVVTVPLDGAPGEEGEESGVDRIARNEIEREIKSVAHGQVEVELKSGNTAVVYVSENDISTVIGKGGGRITDIENRLGIDIDVRTLDEHPRRNAGGSSSSGGSGGSGGSADAGRSQGEIVTPEITSRHVIVPMEGHAGQTVEVRADGEYLFTATVSRGGEVQVSRGSAIAEELEAAIDRGKTITVAPQ</sequence>
<dbReference type="InterPro" id="IPR029060">
    <property type="entry name" value="PIN-like_dom_sf"/>
</dbReference>
<dbReference type="PANTHER" id="PTHR11603:SF147">
    <property type="entry name" value="MEMBRANE PROTEIN"/>
    <property type="match status" value="1"/>
</dbReference>